<gene>
    <name evidence="1" type="ORF">SINV_16110</name>
</gene>
<evidence type="ECO:0000313" key="1">
    <source>
        <dbReference type="EMBL" id="EFZ10617.1"/>
    </source>
</evidence>
<name>E9J986_SOLIN</name>
<sequence>QLKATEKLRNYNKMYRDSRSRKPSIYRVGKYVLIRDDRTKPGENSKLKAKYKGPYVIEKEFGNNRYVVNIPGFNITS</sequence>
<dbReference type="HOGENOM" id="CLU_2645184_0_0_1"/>
<feature type="non-terminal residue" evidence="1">
    <location>
        <position position="77"/>
    </location>
</feature>
<organism>
    <name type="scientific">Solenopsis invicta</name>
    <name type="common">Red imported fire ant</name>
    <name type="synonym">Solenopsis wagneri</name>
    <dbReference type="NCBI Taxonomy" id="13686"/>
    <lineage>
        <taxon>Eukaryota</taxon>
        <taxon>Metazoa</taxon>
        <taxon>Ecdysozoa</taxon>
        <taxon>Arthropoda</taxon>
        <taxon>Hexapoda</taxon>
        <taxon>Insecta</taxon>
        <taxon>Pterygota</taxon>
        <taxon>Neoptera</taxon>
        <taxon>Endopterygota</taxon>
        <taxon>Hymenoptera</taxon>
        <taxon>Apocrita</taxon>
        <taxon>Aculeata</taxon>
        <taxon>Formicoidea</taxon>
        <taxon>Formicidae</taxon>
        <taxon>Myrmicinae</taxon>
        <taxon>Solenopsis</taxon>
    </lineage>
</organism>
<reference evidence="1" key="1">
    <citation type="journal article" date="2011" name="Proc. Natl. Acad. Sci. U.S.A.">
        <title>The genome of the fire ant Solenopsis invicta.</title>
        <authorList>
            <person name="Wurm Y."/>
            <person name="Wang J."/>
            <person name="Riba-Grognuz O."/>
            <person name="Corona M."/>
            <person name="Nygaard S."/>
            <person name="Hunt B.G."/>
            <person name="Ingram K.K."/>
            <person name="Falquet L."/>
            <person name="Nipitwattanaphon M."/>
            <person name="Gotzek D."/>
            <person name="Dijkstra M.B."/>
            <person name="Oettler J."/>
            <person name="Comtesse F."/>
            <person name="Shih C.J."/>
            <person name="Wu W.J."/>
            <person name="Yang C.C."/>
            <person name="Thomas J."/>
            <person name="Beaudoing E."/>
            <person name="Pradervand S."/>
            <person name="Flegel V."/>
            <person name="Cook E.D."/>
            <person name="Fabbretti R."/>
            <person name="Stockinger H."/>
            <person name="Long L."/>
            <person name="Farmerie W.G."/>
            <person name="Oakey J."/>
            <person name="Boomsma J.J."/>
            <person name="Pamilo P."/>
            <person name="Yi S.V."/>
            <person name="Heinze J."/>
            <person name="Goodisman M.A."/>
            <person name="Farinelli L."/>
            <person name="Harshman K."/>
            <person name="Hulo N."/>
            <person name="Cerutti L."/>
            <person name="Xenarios I."/>
            <person name="Shoemaker D."/>
            <person name="Keller L."/>
        </authorList>
    </citation>
    <scope>NUCLEOTIDE SEQUENCE [LARGE SCALE GENOMIC DNA]</scope>
</reference>
<dbReference type="AlphaFoldDB" id="E9J986"/>
<proteinExistence type="predicted"/>
<feature type="non-terminal residue" evidence="1">
    <location>
        <position position="1"/>
    </location>
</feature>
<dbReference type="OMA" id="RIKPWIK"/>
<accession>E9J986</accession>
<dbReference type="EMBL" id="GL769179">
    <property type="protein sequence ID" value="EFZ10617.1"/>
    <property type="molecule type" value="Genomic_DNA"/>
</dbReference>
<protein>
    <submittedName>
        <fullName evidence="1">Uncharacterized protein</fullName>
    </submittedName>
</protein>